<dbReference type="InterPro" id="IPR036048">
    <property type="entry name" value="Interleukin_8-like_sf"/>
</dbReference>
<dbReference type="GeneID" id="115812158"/>
<dbReference type="GO" id="GO:0005615">
    <property type="term" value="C:extracellular space"/>
    <property type="evidence" value="ECO:0007669"/>
    <property type="project" value="UniProtKB-KW"/>
</dbReference>
<gene>
    <name evidence="5" type="primary">LOC115812158</name>
</gene>
<keyword evidence="4" id="KW-1185">Reference proteome</keyword>
<dbReference type="Proteomes" id="UP000504632">
    <property type="component" value="Chromosome 5"/>
</dbReference>
<name>A0A6J2VCD5_CHACN</name>
<evidence type="ECO:0000313" key="5">
    <source>
        <dbReference type="RefSeq" id="XP_030630505.1"/>
    </source>
</evidence>
<feature type="signal peptide" evidence="2">
    <location>
        <begin position="1"/>
        <end position="27"/>
    </location>
</feature>
<protein>
    <submittedName>
        <fullName evidence="5">Eotaxin-like</fullName>
    </submittedName>
</protein>
<dbReference type="Pfam" id="PF00048">
    <property type="entry name" value="IL8"/>
    <property type="match status" value="1"/>
</dbReference>
<dbReference type="AlphaFoldDB" id="A0A6J2VCD5"/>
<organism evidence="4 5">
    <name type="scientific">Chanos chanos</name>
    <name type="common">Milkfish</name>
    <name type="synonym">Mugil chanos</name>
    <dbReference type="NCBI Taxonomy" id="29144"/>
    <lineage>
        <taxon>Eukaryota</taxon>
        <taxon>Metazoa</taxon>
        <taxon>Chordata</taxon>
        <taxon>Craniata</taxon>
        <taxon>Vertebrata</taxon>
        <taxon>Euteleostomi</taxon>
        <taxon>Actinopterygii</taxon>
        <taxon>Neopterygii</taxon>
        <taxon>Teleostei</taxon>
        <taxon>Ostariophysi</taxon>
        <taxon>Gonorynchiformes</taxon>
        <taxon>Chanidae</taxon>
        <taxon>Chanos</taxon>
    </lineage>
</organism>
<proteinExistence type="predicted"/>
<evidence type="ECO:0000313" key="4">
    <source>
        <dbReference type="Proteomes" id="UP000504632"/>
    </source>
</evidence>
<evidence type="ECO:0000259" key="3">
    <source>
        <dbReference type="SMART" id="SM00199"/>
    </source>
</evidence>
<feature type="chain" id="PRO_5026708031" evidence="2">
    <location>
        <begin position="28"/>
        <end position="149"/>
    </location>
</feature>
<keyword evidence="2" id="KW-0732">Signal</keyword>
<dbReference type="PANTHER" id="PTHR12015">
    <property type="entry name" value="SMALL INDUCIBLE CYTOKINE A"/>
    <property type="match status" value="1"/>
</dbReference>
<accession>A0A6J2VCD5</accession>
<dbReference type="SUPFAM" id="SSF54117">
    <property type="entry name" value="Interleukin 8-like chemokines"/>
    <property type="match status" value="1"/>
</dbReference>
<sequence length="149" mass="16500">MKPTTLLVQCSVALLVLLLSGPKQTAGVIVVPCCQKTSHTKVELEKLVSYKFQDRPLCALRAVKFTTIKGIVICSDPSTKWAKRAMKYLDEKRKSPLRTTTMATTTTTATATTTTATQENYKSHHSTTDNPALQNTTTIHMLFPNKKPF</sequence>
<keyword evidence="1" id="KW-0202">Cytokine</keyword>
<dbReference type="InterPro" id="IPR039809">
    <property type="entry name" value="Chemokine_b/g/d"/>
</dbReference>
<dbReference type="RefSeq" id="XP_030630505.1">
    <property type="nucleotide sequence ID" value="XM_030774645.1"/>
</dbReference>
<dbReference type="Gene3D" id="2.40.50.40">
    <property type="match status" value="1"/>
</dbReference>
<feature type="domain" description="Chemokine interleukin-8-like" evidence="3">
    <location>
        <begin position="30"/>
        <end position="89"/>
    </location>
</feature>
<dbReference type="SMART" id="SM00199">
    <property type="entry name" value="SCY"/>
    <property type="match status" value="1"/>
</dbReference>
<dbReference type="OrthoDB" id="8934837at2759"/>
<dbReference type="GO" id="GO:0008009">
    <property type="term" value="F:chemokine activity"/>
    <property type="evidence" value="ECO:0007669"/>
    <property type="project" value="InterPro"/>
</dbReference>
<dbReference type="InParanoid" id="A0A6J2VCD5"/>
<evidence type="ECO:0000256" key="2">
    <source>
        <dbReference type="SAM" id="SignalP"/>
    </source>
</evidence>
<evidence type="ECO:0000256" key="1">
    <source>
        <dbReference type="ARBA" id="ARBA00022514"/>
    </source>
</evidence>
<dbReference type="InterPro" id="IPR001811">
    <property type="entry name" value="Chemokine_IL8-like_dom"/>
</dbReference>
<reference evidence="5" key="1">
    <citation type="submission" date="2025-08" db="UniProtKB">
        <authorList>
            <consortium name="RefSeq"/>
        </authorList>
    </citation>
    <scope>IDENTIFICATION</scope>
</reference>
<dbReference type="GO" id="GO:0006955">
    <property type="term" value="P:immune response"/>
    <property type="evidence" value="ECO:0007669"/>
    <property type="project" value="InterPro"/>
</dbReference>
<dbReference type="PANTHER" id="PTHR12015:SF177">
    <property type="entry name" value="CHEMOKINE INTERLEUKIN-8-LIKE DOMAIN-CONTAINING PROTEIN"/>
    <property type="match status" value="1"/>
</dbReference>